<feature type="chain" id="PRO_5027827279" evidence="1">
    <location>
        <begin position="24"/>
        <end position="211"/>
    </location>
</feature>
<accession>A0A7C2ZLG7</accession>
<proteinExistence type="predicted"/>
<protein>
    <submittedName>
        <fullName evidence="2">Uncharacterized protein</fullName>
    </submittedName>
</protein>
<comment type="caution">
    <text evidence="2">The sequence shown here is derived from an EMBL/GenBank/DDBJ whole genome shotgun (WGS) entry which is preliminary data.</text>
</comment>
<gene>
    <name evidence="2" type="ORF">ENO47_09050</name>
</gene>
<evidence type="ECO:0000313" key="2">
    <source>
        <dbReference type="EMBL" id="HEW46785.1"/>
    </source>
</evidence>
<sequence length="211" mass="23908">MRKFVFKLLILVGLFSLSYAQQANTFLTPERANARINASVHIAKLLKDMGYNRIAVVYMESADLCALFAASLVASLKSLGVEAYYVKGGEGLENRLKLIQPFHVYMAYYGERPHEEVQSQFNQDLRRVLLYDKKPSLILQAPLLGFGFISGLLADEELSSKLENLPMLSFVFEEGKLKPARVLIKDFEVKVSVFEPKPSESKPTKTQRRKK</sequence>
<dbReference type="AlphaFoldDB" id="A0A7C2ZLG7"/>
<reference evidence="2" key="1">
    <citation type="journal article" date="2020" name="mSystems">
        <title>Genome- and Community-Level Interaction Insights into Carbon Utilization and Element Cycling Functions of Hydrothermarchaeota in Hydrothermal Sediment.</title>
        <authorList>
            <person name="Zhou Z."/>
            <person name="Liu Y."/>
            <person name="Xu W."/>
            <person name="Pan J."/>
            <person name="Luo Z.H."/>
            <person name="Li M."/>
        </authorList>
    </citation>
    <scope>NUCLEOTIDE SEQUENCE [LARGE SCALE GENOMIC DNA]</scope>
    <source>
        <strain evidence="2">SpSt-132</strain>
    </source>
</reference>
<feature type="signal peptide" evidence="1">
    <location>
        <begin position="1"/>
        <end position="23"/>
    </location>
</feature>
<keyword evidence="1" id="KW-0732">Signal</keyword>
<organism evidence="2">
    <name type="scientific">Hydrogenobacter sp</name>
    <dbReference type="NCBI Taxonomy" id="2152829"/>
    <lineage>
        <taxon>Bacteria</taxon>
        <taxon>Pseudomonadati</taxon>
        <taxon>Aquificota</taxon>
        <taxon>Aquificia</taxon>
        <taxon>Aquificales</taxon>
        <taxon>Aquificaceae</taxon>
        <taxon>Hydrogenobacter</taxon>
    </lineage>
</organism>
<dbReference type="EMBL" id="DSFP01000076">
    <property type="protein sequence ID" value="HEW46785.1"/>
    <property type="molecule type" value="Genomic_DNA"/>
</dbReference>
<evidence type="ECO:0000256" key="1">
    <source>
        <dbReference type="SAM" id="SignalP"/>
    </source>
</evidence>
<name>A0A7C2ZLG7_9AQUI</name>